<dbReference type="InterPro" id="IPR015813">
    <property type="entry name" value="Pyrv/PenolPyrv_kinase-like_dom"/>
</dbReference>
<dbReference type="GO" id="GO:0015977">
    <property type="term" value="P:carbon fixation"/>
    <property type="evidence" value="ECO:0007669"/>
    <property type="project" value="InterPro"/>
</dbReference>
<proteinExistence type="predicted"/>
<keyword evidence="1" id="KW-0670">Pyruvate</keyword>
<accession>A0A445H7Y2</accession>
<feature type="non-terminal residue" evidence="1">
    <location>
        <position position="1"/>
    </location>
</feature>
<dbReference type="GO" id="GO:0006099">
    <property type="term" value="P:tricarboxylic acid cycle"/>
    <property type="evidence" value="ECO:0007669"/>
    <property type="project" value="InterPro"/>
</dbReference>
<dbReference type="AlphaFoldDB" id="A0A445H7Y2"/>
<keyword evidence="1" id="KW-0456">Lyase</keyword>
<protein>
    <submittedName>
        <fullName evidence="1">Phosphoenolpyruvate carboxylase 4</fullName>
        <ecNumber evidence="1">4.1.1.31</ecNumber>
    </submittedName>
</protein>
<sequence length="270" mass="28948">TSSANSSASSSALGQKKLYAESQTGKSTFQKLLMPMLPQLPRIAPYRIVLGNVKDKRTGHASSLSLCSSPPFCLPSLCLFSESFSSLSLPLSLLFISDVASILSKRSSLVPHIQTMHPSLSFGFDFSLLFLLNSIPIPLGSSASHQCLLRHDSSNGKRKIEEKNLGFLVPSDVKEVLDIFRINVELGSDSLRAYVSDVLVVELLQKDARLAAIGKLGKACPSGMMQVVPLFETVKDSRGAACNHYGIKVTLFHGRGGSIGHGGGPTYLAI</sequence>
<dbReference type="PANTHER" id="PTHR30523">
    <property type="entry name" value="PHOSPHOENOLPYRUVATE CARBOXYLASE"/>
    <property type="match status" value="1"/>
</dbReference>
<dbReference type="SUPFAM" id="SSF51621">
    <property type="entry name" value="Phosphoenolpyruvate/pyruvate domain"/>
    <property type="match status" value="1"/>
</dbReference>
<dbReference type="EC" id="4.1.1.31" evidence="1"/>
<dbReference type="InterPro" id="IPR021135">
    <property type="entry name" value="PEP_COase"/>
</dbReference>
<dbReference type="GO" id="GO:0005829">
    <property type="term" value="C:cytosol"/>
    <property type="evidence" value="ECO:0007669"/>
    <property type="project" value="TreeGrafter"/>
</dbReference>
<keyword evidence="2" id="KW-1185">Reference proteome</keyword>
<reference evidence="1 2" key="1">
    <citation type="submission" date="2018-09" db="EMBL/GenBank/DDBJ databases">
        <title>A high-quality reference genome of wild soybean provides a powerful tool to mine soybean genomes.</title>
        <authorList>
            <person name="Xie M."/>
            <person name="Chung C.Y.L."/>
            <person name="Li M.-W."/>
            <person name="Wong F.-L."/>
            <person name="Chan T.-F."/>
            <person name="Lam H.-M."/>
        </authorList>
    </citation>
    <scope>NUCLEOTIDE SEQUENCE [LARGE SCALE GENOMIC DNA]</scope>
    <source>
        <strain evidence="2">cv. W05</strain>
        <tissue evidence="1">Hypocotyl of etiolated seedlings</tissue>
    </source>
</reference>
<dbReference type="GO" id="GO:0008964">
    <property type="term" value="F:phosphoenolpyruvate carboxylase activity"/>
    <property type="evidence" value="ECO:0007669"/>
    <property type="project" value="UniProtKB-EC"/>
</dbReference>
<evidence type="ECO:0000313" key="2">
    <source>
        <dbReference type="Proteomes" id="UP000289340"/>
    </source>
</evidence>
<dbReference type="Proteomes" id="UP000289340">
    <property type="component" value="Chromosome 14"/>
</dbReference>
<dbReference type="EMBL" id="QZWG01000014">
    <property type="protein sequence ID" value="RZB69381.1"/>
    <property type="molecule type" value="Genomic_DNA"/>
</dbReference>
<dbReference type="PANTHER" id="PTHR30523:SF6">
    <property type="entry name" value="PHOSPHOENOLPYRUVATE CARBOXYLASE"/>
    <property type="match status" value="1"/>
</dbReference>
<dbReference type="Pfam" id="PF00311">
    <property type="entry name" value="PEPcase"/>
    <property type="match status" value="2"/>
</dbReference>
<comment type="caution">
    <text evidence="1">The sequence shown here is derived from an EMBL/GenBank/DDBJ whole genome shotgun (WGS) entry which is preliminary data.</text>
</comment>
<evidence type="ECO:0000313" key="1">
    <source>
        <dbReference type="EMBL" id="RZB69381.1"/>
    </source>
</evidence>
<organism evidence="1 2">
    <name type="scientific">Glycine soja</name>
    <name type="common">Wild soybean</name>
    <dbReference type="NCBI Taxonomy" id="3848"/>
    <lineage>
        <taxon>Eukaryota</taxon>
        <taxon>Viridiplantae</taxon>
        <taxon>Streptophyta</taxon>
        <taxon>Embryophyta</taxon>
        <taxon>Tracheophyta</taxon>
        <taxon>Spermatophyta</taxon>
        <taxon>Magnoliopsida</taxon>
        <taxon>eudicotyledons</taxon>
        <taxon>Gunneridae</taxon>
        <taxon>Pentapetalae</taxon>
        <taxon>rosids</taxon>
        <taxon>fabids</taxon>
        <taxon>Fabales</taxon>
        <taxon>Fabaceae</taxon>
        <taxon>Papilionoideae</taxon>
        <taxon>50 kb inversion clade</taxon>
        <taxon>NPAAA clade</taxon>
        <taxon>indigoferoid/millettioid clade</taxon>
        <taxon>Phaseoleae</taxon>
        <taxon>Glycine</taxon>
        <taxon>Glycine subgen. Soja</taxon>
    </lineage>
</organism>
<gene>
    <name evidence="1" type="ORF">D0Y65_038944</name>
</gene>
<name>A0A445H7Y2_GLYSO</name>